<feature type="site" description="Important for autoinhibition of adenylyltransferase activity" evidence="20">
    <location>
        <position position="151"/>
    </location>
</feature>
<evidence type="ECO:0000256" key="12">
    <source>
        <dbReference type="ARBA" id="ARBA00023136"/>
    </source>
</evidence>
<dbReference type="GO" id="GO:0005524">
    <property type="term" value="F:ATP binding"/>
    <property type="evidence" value="ECO:0007669"/>
    <property type="project" value="UniProtKB-KW"/>
</dbReference>
<organism evidence="22 23">
    <name type="scientific">Oedothorax gibbosus</name>
    <dbReference type="NCBI Taxonomy" id="931172"/>
    <lineage>
        <taxon>Eukaryota</taxon>
        <taxon>Metazoa</taxon>
        <taxon>Ecdysozoa</taxon>
        <taxon>Arthropoda</taxon>
        <taxon>Chelicerata</taxon>
        <taxon>Arachnida</taxon>
        <taxon>Araneae</taxon>
        <taxon>Araneomorphae</taxon>
        <taxon>Entelegynae</taxon>
        <taxon>Araneoidea</taxon>
        <taxon>Linyphiidae</taxon>
        <taxon>Erigoninae</taxon>
        <taxon>Oedothorax</taxon>
    </lineage>
</organism>
<evidence type="ECO:0000313" key="22">
    <source>
        <dbReference type="EMBL" id="KAG8183066.1"/>
    </source>
</evidence>
<dbReference type="GO" id="GO:0070733">
    <property type="term" value="F:AMPylase activity"/>
    <property type="evidence" value="ECO:0007669"/>
    <property type="project" value="UniProtKB-EC"/>
</dbReference>
<evidence type="ECO:0000259" key="21">
    <source>
        <dbReference type="PROSITE" id="PS51459"/>
    </source>
</evidence>
<keyword evidence="23" id="KW-1185">Reference proteome</keyword>
<dbReference type="Pfam" id="PF02661">
    <property type="entry name" value="Fic"/>
    <property type="match status" value="1"/>
</dbReference>
<keyword evidence="7" id="KW-0677">Repeat</keyword>
<keyword evidence="11" id="KW-1133">Transmembrane helix</keyword>
<evidence type="ECO:0000256" key="17">
    <source>
        <dbReference type="ARBA" id="ARBA00049297"/>
    </source>
</evidence>
<dbReference type="EC" id="2.7.7.108" evidence="14"/>
<keyword evidence="6" id="KW-0548">Nucleotidyltransferase</keyword>
<dbReference type="PANTHER" id="PTHR13504">
    <property type="entry name" value="FIDO DOMAIN-CONTAINING PROTEIN DDB_G0283145"/>
    <property type="match status" value="1"/>
</dbReference>
<evidence type="ECO:0000256" key="20">
    <source>
        <dbReference type="PIRSR" id="PIRSR640198-3"/>
    </source>
</evidence>
<dbReference type="InterPro" id="IPR040198">
    <property type="entry name" value="Fido_containing"/>
</dbReference>
<evidence type="ECO:0000256" key="6">
    <source>
        <dbReference type="ARBA" id="ARBA00022695"/>
    </source>
</evidence>
<comment type="similarity">
    <text evidence="2">Belongs to the fic family.</text>
</comment>
<keyword evidence="4" id="KW-0808">Transferase</keyword>
<keyword evidence="5" id="KW-0812">Transmembrane</keyword>
<evidence type="ECO:0000256" key="18">
    <source>
        <dbReference type="PIRSR" id="PIRSR640198-1"/>
    </source>
</evidence>
<dbReference type="Gene3D" id="1.10.3290.10">
    <property type="entry name" value="Fido-like domain"/>
    <property type="match status" value="1"/>
</dbReference>
<evidence type="ECO:0000256" key="2">
    <source>
        <dbReference type="ARBA" id="ARBA00009742"/>
    </source>
</evidence>
<dbReference type="SUPFAM" id="SSF140931">
    <property type="entry name" value="Fic-like"/>
    <property type="match status" value="1"/>
</dbReference>
<dbReference type="Gene3D" id="1.25.40.10">
    <property type="entry name" value="Tetratricopeptide repeat domain"/>
    <property type="match status" value="1"/>
</dbReference>
<evidence type="ECO:0000256" key="19">
    <source>
        <dbReference type="PIRSR" id="PIRSR640198-2"/>
    </source>
</evidence>
<comment type="catalytic activity">
    <reaction evidence="17">
        <text>3-O-(5'-adenylyl)-L-threonyl-[protein] + H2O = L-threonyl-[protein] + AMP + H(+)</text>
        <dbReference type="Rhea" id="RHEA:55932"/>
        <dbReference type="Rhea" id="RHEA-COMP:11060"/>
        <dbReference type="Rhea" id="RHEA-COMP:13847"/>
        <dbReference type="ChEBI" id="CHEBI:15377"/>
        <dbReference type="ChEBI" id="CHEBI:15378"/>
        <dbReference type="ChEBI" id="CHEBI:30013"/>
        <dbReference type="ChEBI" id="CHEBI:138113"/>
        <dbReference type="ChEBI" id="CHEBI:456215"/>
    </reaction>
</comment>
<keyword evidence="9" id="KW-0802">TPR repeat</keyword>
<name>A0AAV6UG34_9ARAC</name>
<dbReference type="InterPro" id="IPR011990">
    <property type="entry name" value="TPR-like_helical_dom_sf"/>
</dbReference>
<evidence type="ECO:0000256" key="9">
    <source>
        <dbReference type="ARBA" id="ARBA00022803"/>
    </source>
</evidence>
<evidence type="ECO:0000256" key="14">
    <source>
        <dbReference type="ARBA" id="ARBA00034531"/>
    </source>
</evidence>
<dbReference type="EMBL" id="JAFNEN010000433">
    <property type="protein sequence ID" value="KAG8183066.1"/>
    <property type="molecule type" value="Genomic_DNA"/>
</dbReference>
<evidence type="ECO:0000256" key="8">
    <source>
        <dbReference type="ARBA" id="ARBA00022741"/>
    </source>
</evidence>
<keyword evidence="10 19" id="KW-0067">ATP-binding</keyword>
<sequence>MLLFSYCIPEASQNIAPMAVLDDTEALKSLQLALKMKQCSKYEKAKKLMQHAMALNPRHPEVLNHYAELLESENIVEADRLYAKALSIAPGHEVATINRRRTAPVVDDIDQQQLDDIDKKMQQLLDCKTPTLKAIVQEVYYQQMHHSLGIEGNTMTIAETKSVAQTGVGIQGKSTRENNEVLGLQVALEYVETLTPNVRFASVPNVHENVTGMKSNINNMKSYIDCMTSNADSSSPNSDCPNFNADSLMPNNNHPTSTAYGLTTSCLMSDVEFATIPNLLQIHQKVLELVDPNVAGVFRKEQVYVGVHVPPPADKVEALTKDLIDWLKSSEARALHPVKRAAIAHYKFAYIHPFVDGNGRTARLLMNLILASAGYPSVIIRKQDKDYYFETLQMATEGDVRPFVRLVARCMQCILDVYLSCSAECDSDACLKILEAKMAGKIDVISL</sequence>
<comment type="subcellular location">
    <subcellularLocation>
        <location evidence="1">Membrane</location>
        <topology evidence="1">Single-pass membrane protein</topology>
    </subcellularLocation>
</comment>
<protein>
    <recommendedName>
        <fullName evidence="3">Protein adenylyltransferase Fic</fullName>
        <ecNumber evidence="14">2.7.7.108</ecNumber>
    </recommendedName>
    <alternativeName>
        <fullName evidence="13">De-AMPylase Fic</fullName>
    </alternativeName>
</protein>
<dbReference type="GO" id="GO:0016020">
    <property type="term" value="C:membrane"/>
    <property type="evidence" value="ECO:0007669"/>
    <property type="project" value="UniProtKB-SubCell"/>
</dbReference>
<accession>A0AAV6UG34</accession>
<dbReference type="InterPro" id="IPR036597">
    <property type="entry name" value="Fido-like_dom_sf"/>
</dbReference>
<dbReference type="Proteomes" id="UP000827092">
    <property type="component" value="Unassembled WGS sequence"/>
</dbReference>
<evidence type="ECO:0000256" key="4">
    <source>
        <dbReference type="ARBA" id="ARBA00022679"/>
    </source>
</evidence>
<gene>
    <name evidence="22" type="ORF">JTE90_010893</name>
</gene>
<feature type="domain" description="Fido" evidence="21">
    <location>
        <begin position="274"/>
        <end position="409"/>
    </location>
</feature>
<comment type="catalytic activity">
    <reaction evidence="15">
        <text>L-threonyl-[protein] + ATP = 3-O-(5'-adenylyl)-L-threonyl-[protein] + diphosphate</text>
        <dbReference type="Rhea" id="RHEA:54292"/>
        <dbReference type="Rhea" id="RHEA-COMP:11060"/>
        <dbReference type="Rhea" id="RHEA-COMP:13847"/>
        <dbReference type="ChEBI" id="CHEBI:30013"/>
        <dbReference type="ChEBI" id="CHEBI:30616"/>
        <dbReference type="ChEBI" id="CHEBI:33019"/>
        <dbReference type="ChEBI" id="CHEBI:138113"/>
        <dbReference type="EC" id="2.7.7.108"/>
    </reaction>
</comment>
<keyword evidence="12" id="KW-0472">Membrane</keyword>
<reference evidence="22 23" key="1">
    <citation type="journal article" date="2022" name="Nat. Ecol. Evol.">
        <title>A masculinizing supergene underlies an exaggerated male reproductive morph in a spider.</title>
        <authorList>
            <person name="Hendrickx F."/>
            <person name="De Corte Z."/>
            <person name="Sonet G."/>
            <person name="Van Belleghem S.M."/>
            <person name="Kostlbacher S."/>
            <person name="Vangestel C."/>
        </authorList>
    </citation>
    <scope>NUCLEOTIDE SEQUENCE [LARGE SCALE GENOMIC DNA]</scope>
    <source>
        <strain evidence="22">W744_W776</strain>
    </source>
</reference>
<evidence type="ECO:0000256" key="15">
    <source>
        <dbReference type="ARBA" id="ARBA00047939"/>
    </source>
</evidence>
<evidence type="ECO:0000256" key="16">
    <source>
        <dbReference type="ARBA" id="ARBA00048696"/>
    </source>
</evidence>
<comment type="caution">
    <text evidence="22">The sequence shown here is derived from an EMBL/GenBank/DDBJ whole genome shotgun (WGS) entry which is preliminary data.</text>
</comment>
<evidence type="ECO:0000256" key="7">
    <source>
        <dbReference type="ARBA" id="ARBA00022737"/>
    </source>
</evidence>
<dbReference type="AlphaFoldDB" id="A0AAV6UG34"/>
<feature type="binding site" evidence="19">
    <location>
        <begin position="305"/>
        <end position="308"/>
    </location>
    <ligand>
        <name>ATP</name>
        <dbReference type="ChEBI" id="CHEBI:30616"/>
    </ligand>
</feature>
<keyword evidence="8 19" id="KW-0547">Nucleotide-binding</keyword>
<evidence type="ECO:0000256" key="1">
    <source>
        <dbReference type="ARBA" id="ARBA00004167"/>
    </source>
</evidence>
<dbReference type="PANTHER" id="PTHR13504:SF34">
    <property type="entry name" value="PROTEIN ADENYLYLTRANSFERASE FICD"/>
    <property type="match status" value="1"/>
</dbReference>
<feature type="active site" evidence="18">
    <location>
        <position position="352"/>
    </location>
</feature>
<evidence type="ECO:0000313" key="23">
    <source>
        <dbReference type="Proteomes" id="UP000827092"/>
    </source>
</evidence>
<feature type="binding site" evidence="19">
    <location>
        <begin position="356"/>
        <end position="363"/>
    </location>
    <ligand>
        <name>ATP</name>
        <dbReference type="ChEBI" id="CHEBI:30616"/>
    </ligand>
</feature>
<dbReference type="PROSITE" id="PS51459">
    <property type="entry name" value="FIDO"/>
    <property type="match status" value="1"/>
</dbReference>
<dbReference type="SUPFAM" id="SSF48452">
    <property type="entry name" value="TPR-like"/>
    <property type="match status" value="1"/>
</dbReference>
<evidence type="ECO:0000256" key="3">
    <source>
        <dbReference type="ARBA" id="ARBA00014915"/>
    </source>
</evidence>
<evidence type="ECO:0000256" key="10">
    <source>
        <dbReference type="ARBA" id="ARBA00022840"/>
    </source>
</evidence>
<dbReference type="InterPro" id="IPR003812">
    <property type="entry name" value="Fido"/>
</dbReference>
<evidence type="ECO:0000256" key="5">
    <source>
        <dbReference type="ARBA" id="ARBA00022692"/>
    </source>
</evidence>
<evidence type="ECO:0000256" key="13">
    <source>
        <dbReference type="ARBA" id="ARBA00030885"/>
    </source>
</evidence>
<comment type="catalytic activity">
    <reaction evidence="16">
        <text>L-tyrosyl-[protein] + ATP = O-(5'-adenylyl)-L-tyrosyl-[protein] + diphosphate</text>
        <dbReference type="Rhea" id="RHEA:54288"/>
        <dbReference type="Rhea" id="RHEA-COMP:10136"/>
        <dbReference type="Rhea" id="RHEA-COMP:13846"/>
        <dbReference type="ChEBI" id="CHEBI:30616"/>
        <dbReference type="ChEBI" id="CHEBI:33019"/>
        <dbReference type="ChEBI" id="CHEBI:46858"/>
        <dbReference type="ChEBI" id="CHEBI:83624"/>
        <dbReference type="EC" id="2.7.7.108"/>
    </reaction>
</comment>
<proteinExistence type="inferred from homology"/>
<evidence type="ECO:0000256" key="11">
    <source>
        <dbReference type="ARBA" id="ARBA00022989"/>
    </source>
</evidence>